<keyword evidence="2" id="KW-1185">Reference proteome</keyword>
<dbReference type="Proteomes" id="UP000076078">
    <property type="component" value="Unassembled WGS sequence"/>
</dbReference>
<gene>
    <name evidence="1" type="ORF">DLAC_02702</name>
</gene>
<dbReference type="SUPFAM" id="SSF48576">
    <property type="entry name" value="Terpenoid synthases"/>
    <property type="match status" value="1"/>
</dbReference>
<evidence type="ECO:0008006" key="3">
    <source>
        <dbReference type="Google" id="ProtNLM"/>
    </source>
</evidence>
<organism evidence="1 2">
    <name type="scientific">Tieghemostelium lacteum</name>
    <name type="common">Slime mold</name>
    <name type="synonym">Dictyostelium lacteum</name>
    <dbReference type="NCBI Taxonomy" id="361077"/>
    <lineage>
        <taxon>Eukaryota</taxon>
        <taxon>Amoebozoa</taxon>
        <taxon>Evosea</taxon>
        <taxon>Eumycetozoa</taxon>
        <taxon>Dictyostelia</taxon>
        <taxon>Dictyosteliales</taxon>
        <taxon>Raperosteliaceae</taxon>
        <taxon>Tieghemostelium</taxon>
    </lineage>
</organism>
<name>A0A152A344_TIELA</name>
<proteinExistence type="predicted"/>
<dbReference type="InParanoid" id="A0A152A344"/>
<reference evidence="1 2" key="1">
    <citation type="submission" date="2015-12" db="EMBL/GenBank/DDBJ databases">
        <title>Dictyostelia acquired genes for synthesis and detection of signals that induce cell-type specialization by lateral gene transfer from prokaryotes.</title>
        <authorList>
            <person name="Gloeckner G."/>
            <person name="Schaap P."/>
        </authorList>
    </citation>
    <scope>NUCLEOTIDE SEQUENCE [LARGE SCALE GENOMIC DNA]</scope>
    <source>
        <strain evidence="1 2">TK</strain>
    </source>
</reference>
<sequence length="324" mass="38446">MDSWDYKLYSNQLYKVPDVVFKIEINTSLCADKLPISDEIENNHLKWLNDSKFYGDVPVTNTLNSLVPYIYSFLPEKYIIPMYRVVDWVTIFDDLVLENKNYTPEYLESIFNRNAIHDHFGKSYWKILDEFDNIDVPRELMNDIMRKYVKSIIKSFSVNLRDSTFNEYFKIRRKTSGSKVFLSTFLLDLKCNNIASTIMVNPLVERLCILISNCNSLLNDLYSFVKEFQSEEYDNYVKVLCYQLTKDLTYPYTTDIIQTSMNKIKDIIESSYEEAAEIGELIKNHSEWNQEEHTILEIILKRIYESAYGHILTYKNTFRYISNH</sequence>
<dbReference type="OrthoDB" id="2861623at2759"/>
<evidence type="ECO:0000313" key="1">
    <source>
        <dbReference type="EMBL" id="KYR00668.1"/>
    </source>
</evidence>
<protein>
    <recommendedName>
        <fullName evidence="3">Terpene synthase</fullName>
    </recommendedName>
</protein>
<comment type="caution">
    <text evidence="1">The sequence shown here is derived from an EMBL/GenBank/DDBJ whole genome shotgun (WGS) entry which is preliminary data.</text>
</comment>
<dbReference type="Pfam" id="PF19086">
    <property type="entry name" value="Terpene_syn_C_2"/>
    <property type="match status" value="1"/>
</dbReference>
<dbReference type="Gene3D" id="1.10.600.10">
    <property type="entry name" value="Farnesyl Diphosphate Synthase"/>
    <property type="match status" value="1"/>
</dbReference>
<dbReference type="AlphaFoldDB" id="A0A152A344"/>
<evidence type="ECO:0000313" key="2">
    <source>
        <dbReference type="Proteomes" id="UP000076078"/>
    </source>
</evidence>
<accession>A0A152A344</accession>
<dbReference type="InterPro" id="IPR008949">
    <property type="entry name" value="Isoprenoid_synthase_dom_sf"/>
</dbReference>
<dbReference type="OMA" id="ESAYGHI"/>
<dbReference type="EMBL" id="LODT01000013">
    <property type="protein sequence ID" value="KYR00668.1"/>
    <property type="molecule type" value="Genomic_DNA"/>
</dbReference>